<dbReference type="EMBL" id="MCFG01000377">
    <property type="protein sequence ID" value="ORX75118.1"/>
    <property type="molecule type" value="Genomic_DNA"/>
</dbReference>
<feature type="compositionally biased region" description="Basic and acidic residues" evidence="1">
    <location>
        <begin position="225"/>
        <end position="237"/>
    </location>
</feature>
<gene>
    <name evidence="4" type="ORF">BCR32DRAFT_272109</name>
</gene>
<reference evidence="4 5" key="1">
    <citation type="submission" date="2016-08" db="EMBL/GenBank/DDBJ databases">
        <title>A Parts List for Fungal Cellulosomes Revealed by Comparative Genomics.</title>
        <authorList>
            <consortium name="DOE Joint Genome Institute"/>
            <person name="Haitjema C.H."/>
            <person name="Gilmore S.P."/>
            <person name="Henske J.K."/>
            <person name="Solomon K.V."/>
            <person name="De Groot R."/>
            <person name="Kuo A."/>
            <person name="Mondo S.J."/>
            <person name="Salamov A.A."/>
            <person name="Labutti K."/>
            <person name="Zhao Z."/>
            <person name="Chiniquy J."/>
            <person name="Barry K."/>
            <person name="Brewer H.M."/>
            <person name="Purvine S.O."/>
            <person name="Wright A.T."/>
            <person name="Boxma B."/>
            <person name="Van Alen T."/>
            <person name="Hackstein J.H."/>
            <person name="Baker S.E."/>
            <person name="Grigoriev I.V."/>
            <person name="O'Malley M.A."/>
        </authorList>
    </citation>
    <scope>NUCLEOTIDE SEQUENCE [LARGE SCALE GENOMIC DNA]</scope>
    <source>
        <strain evidence="4 5">S4</strain>
    </source>
</reference>
<dbReference type="CDD" id="cd22191">
    <property type="entry name" value="DPBB_RlpA_EXP_N-like"/>
    <property type="match status" value="1"/>
</dbReference>
<accession>A0A1Y1WPA0</accession>
<feature type="transmembrane region" description="Helical" evidence="2">
    <location>
        <begin position="256"/>
        <end position="276"/>
    </location>
</feature>
<keyword evidence="2" id="KW-0812">Transmembrane</keyword>
<feature type="compositionally biased region" description="Polar residues" evidence="1">
    <location>
        <begin position="206"/>
        <end position="218"/>
    </location>
</feature>
<name>A0A1Y1WPA0_9FUNG</name>
<feature type="region of interest" description="Disordered" evidence="1">
    <location>
        <begin position="306"/>
        <end position="327"/>
    </location>
</feature>
<feature type="region of interest" description="Disordered" evidence="1">
    <location>
        <begin position="206"/>
        <end position="252"/>
    </location>
</feature>
<sequence>MKLFNLFVLTIISITAVFAAEDYEVTYYGCPGECSTQRHASCGVKTYPLDSGGTKYFCAISTKLSHYEKYCSKHVVLMLTDGSKRMLNVKVADTCGNCDRYHIDLSSYSFGDILEMDKGEAEIVFGIYDDDGSKMLGPIYRHLPSSKFGLSEDAFKAAFDANAKRMVKGHENKSDFNASETGAVTTTTTTTIVFTTISGVATPTLLNNGTIVDTPNNSTTKSVPKKPEEKKPEDKKTTTVPQVVKEEEDDGETPTVGIITALGGGILGAAGIGLLIMKKRSPGTYEDMKQKFPEAFNQVKRGLTRRATSLKRSVTRRPAPAPVSTEV</sequence>
<feature type="signal peptide" evidence="3">
    <location>
        <begin position="1"/>
        <end position="19"/>
    </location>
</feature>
<dbReference type="InterPro" id="IPR036908">
    <property type="entry name" value="RlpA-like_sf"/>
</dbReference>
<evidence type="ECO:0000313" key="5">
    <source>
        <dbReference type="Proteomes" id="UP000193944"/>
    </source>
</evidence>
<organism evidence="4 5">
    <name type="scientific">Anaeromyces robustus</name>
    <dbReference type="NCBI Taxonomy" id="1754192"/>
    <lineage>
        <taxon>Eukaryota</taxon>
        <taxon>Fungi</taxon>
        <taxon>Fungi incertae sedis</taxon>
        <taxon>Chytridiomycota</taxon>
        <taxon>Chytridiomycota incertae sedis</taxon>
        <taxon>Neocallimastigomycetes</taxon>
        <taxon>Neocallimastigales</taxon>
        <taxon>Neocallimastigaceae</taxon>
        <taxon>Anaeromyces</taxon>
    </lineage>
</organism>
<dbReference type="Proteomes" id="UP000193944">
    <property type="component" value="Unassembled WGS sequence"/>
</dbReference>
<keyword evidence="2" id="KW-0472">Membrane</keyword>
<keyword evidence="3" id="KW-0732">Signal</keyword>
<reference evidence="4 5" key="2">
    <citation type="submission" date="2016-08" db="EMBL/GenBank/DDBJ databases">
        <title>Pervasive Adenine N6-methylation of Active Genes in Fungi.</title>
        <authorList>
            <consortium name="DOE Joint Genome Institute"/>
            <person name="Mondo S.J."/>
            <person name="Dannebaum R.O."/>
            <person name="Kuo R.C."/>
            <person name="Labutti K."/>
            <person name="Haridas S."/>
            <person name="Kuo A."/>
            <person name="Salamov A."/>
            <person name="Ahrendt S.R."/>
            <person name="Lipzen A."/>
            <person name="Sullivan W."/>
            <person name="Andreopoulos W.B."/>
            <person name="Clum A."/>
            <person name="Lindquist E."/>
            <person name="Daum C."/>
            <person name="Ramamoorthy G.K."/>
            <person name="Gryganskyi A."/>
            <person name="Culley D."/>
            <person name="Magnuson J.K."/>
            <person name="James T.Y."/>
            <person name="O'Malley M.A."/>
            <person name="Stajich J.E."/>
            <person name="Spatafora J.W."/>
            <person name="Visel A."/>
            <person name="Grigoriev I.V."/>
        </authorList>
    </citation>
    <scope>NUCLEOTIDE SEQUENCE [LARGE SCALE GENOMIC DNA]</scope>
    <source>
        <strain evidence="4 5">S4</strain>
    </source>
</reference>
<protein>
    <recommendedName>
        <fullName evidence="6">RlpA-like protein double-psi beta-barrel domain-containing protein</fullName>
    </recommendedName>
</protein>
<keyword evidence="2" id="KW-1133">Transmembrane helix</keyword>
<dbReference type="OrthoDB" id="623670at2759"/>
<dbReference type="Gene3D" id="2.40.40.10">
    <property type="entry name" value="RlpA-like domain"/>
    <property type="match status" value="1"/>
</dbReference>
<evidence type="ECO:0000256" key="3">
    <source>
        <dbReference type="SAM" id="SignalP"/>
    </source>
</evidence>
<dbReference type="AlphaFoldDB" id="A0A1Y1WPA0"/>
<proteinExistence type="predicted"/>
<evidence type="ECO:0008006" key="6">
    <source>
        <dbReference type="Google" id="ProtNLM"/>
    </source>
</evidence>
<evidence type="ECO:0000256" key="2">
    <source>
        <dbReference type="SAM" id="Phobius"/>
    </source>
</evidence>
<evidence type="ECO:0000313" key="4">
    <source>
        <dbReference type="EMBL" id="ORX75118.1"/>
    </source>
</evidence>
<comment type="caution">
    <text evidence="4">The sequence shown here is derived from an EMBL/GenBank/DDBJ whole genome shotgun (WGS) entry which is preliminary data.</text>
</comment>
<evidence type="ECO:0000256" key="1">
    <source>
        <dbReference type="SAM" id="MobiDB-lite"/>
    </source>
</evidence>
<keyword evidence="5" id="KW-1185">Reference proteome</keyword>
<feature type="chain" id="PRO_5013390714" description="RlpA-like protein double-psi beta-barrel domain-containing protein" evidence="3">
    <location>
        <begin position="20"/>
        <end position="327"/>
    </location>
</feature>
<dbReference type="SUPFAM" id="SSF50685">
    <property type="entry name" value="Barwin-like endoglucanases"/>
    <property type="match status" value="1"/>
</dbReference>